<organism evidence="2 3">
    <name type="scientific">Gordonia hydrophobica</name>
    <dbReference type="NCBI Taxonomy" id="40516"/>
    <lineage>
        <taxon>Bacteria</taxon>
        <taxon>Bacillati</taxon>
        <taxon>Actinomycetota</taxon>
        <taxon>Actinomycetes</taxon>
        <taxon>Mycobacteriales</taxon>
        <taxon>Gordoniaceae</taxon>
        <taxon>Gordonia</taxon>
    </lineage>
</organism>
<feature type="transmembrane region" description="Helical" evidence="1">
    <location>
        <begin position="138"/>
        <end position="160"/>
    </location>
</feature>
<dbReference type="Proteomes" id="UP001479933">
    <property type="component" value="Chromosome"/>
</dbReference>
<keyword evidence="1" id="KW-0472">Membrane</keyword>
<keyword evidence="1" id="KW-0812">Transmembrane</keyword>
<keyword evidence="1" id="KW-1133">Transmembrane helix</keyword>
<protein>
    <recommendedName>
        <fullName evidence="4">Integral membrane protein</fullName>
    </recommendedName>
</protein>
<sequence>MIDSSVTVRALRESPRLIAQAVREATLRQAATAVVVAIAVAAVIGSVTVLIPNDVFGREIAPVAWNYPVLAVTAVLSGLLAATYVRPDRTTATVESSHATRPGRFGSVGVVVSWFAVGCPVCNKFALLALGYNGALSWFAPLQPLLAVVGVALLWTGLALRLAAQDRCPLPSGAAA</sequence>
<feature type="transmembrane region" description="Helical" evidence="1">
    <location>
        <begin position="105"/>
        <end position="132"/>
    </location>
</feature>
<dbReference type="RefSeq" id="WP_066163560.1">
    <property type="nucleotide sequence ID" value="NZ_CP136137.1"/>
</dbReference>
<evidence type="ECO:0008006" key="4">
    <source>
        <dbReference type="Google" id="ProtNLM"/>
    </source>
</evidence>
<dbReference type="EMBL" id="CP136137">
    <property type="protein sequence ID" value="WYY09298.1"/>
    <property type="molecule type" value="Genomic_DNA"/>
</dbReference>
<gene>
    <name evidence="2" type="ORF">RVF87_09665</name>
</gene>
<accession>A0ABZ2U6A1</accession>
<feature type="transmembrane region" description="Helical" evidence="1">
    <location>
        <begin position="30"/>
        <end position="51"/>
    </location>
</feature>
<reference evidence="2 3" key="1">
    <citation type="journal article" date="2023" name="Virus Evol.">
        <title>Computational host range prediction-The good, the bad, and the ugly.</title>
        <authorList>
            <person name="Howell A.A."/>
            <person name="Versoza C.J."/>
            <person name="Pfeifer S.P."/>
        </authorList>
    </citation>
    <scope>NUCLEOTIDE SEQUENCE [LARGE SCALE GENOMIC DNA]</scope>
    <source>
        <strain evidence="2 3">1610/1b</strain>
    </source>
</reference>
<name>A0ABZ2U6A1_9ACTN</name>
<evidence type="ECO:0000313" key="2">
    <source>
        <dbReference type="EMBL" id="WYY09298.1"/>
    </source>
</evidence>
<evidence type="ECO:0000256" key="1">
    <source>
        <dbReference type="SAM" id="Phobius"/>
    </source>
</evidence>
<feature type="transmembrane region" description="Helical" evidence="1">
    <location>
        <begin position="63"/>
        <end position="85"/>
    </location>
</feature>
<keyword evidence="3" id="KW-1185">Reference proteome</keyword>
<proteinExistence type="predicted"/>
<evidence type="ECO:0000313" key="3">
    <source>
        <dbReference type="Proteomes" id="UP001479933"/>
    </source>
</evidence>